<evidence type="ECO:0000256" key="6">
    <source>
        <dbReference type="PROSITE-ProRule" id="PRU10141"/>
    </source>
</evidence>
<dbReference type="InterPro" id="IPR000719">
    <property type="entry name" value="Prot_kinase_dom"/>
</dbReference>
<dbReference type="InterPro" id="IPR036947">
    <property type="entry name" value="POLO_box_dom_sf"/>
</dbReference>
<feature type="compositionally biased region" description="Low complexity" evidence="7">
    <location>
        <begin position="410"/>
        <end position="425"/>
    </location>
</feature>
<dbReference type="InterPro" id="IPR008271">
    <property type="entry name" value="Ser/Thr_kinase_AS"/>
</dbReference>
<evidence type="ECO:0000256" key="4">
    <source>
        <dbReference type="ARBA" id="ARBA00022777"/>
    </source>
</evidence>
<dbReference type="GeneID" id="63806232"/>
<feature type="region of interest" description="Disordered" evidence="7">
    <location>
        <begin position="392"/>
        <end position="427"/>
    </location>
</feature>
<feature type="region of interest" description="Disordered" evidence="7">
    <location>
        <begin position="472"/>
        <end position="508"/>
    </location>
</feature>
<dbReference type="Gene3D" id="3.30.1120.30">
    <property type="entry name" value="POLO box domain"/>
    <property type="match status" value="1"/>
</dbReference>
<evidence type="ECO:0000313" key="10">
    <source>
        <dbReference type="Proteomes" id="UP000193922"/>
    </source>
</evidence>
<dbReference type="SUPFAM" id="SSF82615">
    <property type="entry name" value="Polo-box domain"/>
    <property type="match status" value="1"/>
</dbReference>
<proteinExistence type="predicted"/>
<keyword evidence="5 6" id="KW-0067">ATP-binding</keyword>
<dbReference type="PANTHER" id="PTHR24345:SF0">
    <property type="entry name" value="CELL CYCLE SERINE_THREONINE-PROTEIN KINASE CDC5_MSD2"/>
    <property type="match status" value="1"/>
</dbReference>
<evidence type="ECO:0000259" key="8">
    <source>
        <dbReference type="PROSITE" id="PS50011"/>
    </source>
</evidence>
<dbReference type="AlphaFoldDB" id="A0A1Y1WJA3"/>
<name>A0A1Y1WJA3_9FUNG</name>
<dbReference type="InterPro" id="IPR017441">
    <property type="entry name" value="Protein_kinase_ATP_BS"/>
</dbReference>
<feature type="binding site" evidence="6">
    <location>
        <position position="77"/>
    </location>
    <ligand>
        <name>ATP</name>
        <dbReference type="ChEBI" id="CHEBI:30616"/>
    </ligand>
</feature>
<sequence length="776" mass="87616">MSASIAPQYQRHAPTRTYTNAATYTCSDGVSVPAVFVSNKNPSVKYRVLGMLGRGAFGRCYKVQQLNDPAHSVWACKSIDKSGFNSRKLLDRVKYEIKVMRRLPQHENVVQLHRIFQDDERVFITMELCTPRTVHDLLQKRKRLTEFESRYFIGQVASGLAALHRVCIIHRDIKHSNLLLDSRNRVKIADFGLSTILDVETDRKKSFLGTPNFLAPELVSRDERGHSFGVDVWATGVLLYIMLYGRPPFSSPNSAVKTGLEVLYGRIVTNDVVFPTQPPTSYAAKKMVEKLCCKREDERIEASEIFYEDWFLANGDSAMPGFMPDSIFHTPIRSISDYRDLVAGIEGAVKPASRIAATLNPRVPVSKHTEGVARRSRVRQPLEPIIEHENQVRRTTGEPPKPILRSARPVVSSVDTSASTTRVSTETLHLSERVARIRMLSNQQANAKDAGGATVAPPPATTSRYALRSKGAEEIPAREVPRSVRWSDSPRAGAHSPRAPEARLPQAEDAALEPTVQAEFGQVTKLSEEYLPSLQHWHDRLQKFRSTARRYQQLSGREYEAWLARTSWADEPEARYPRVGMYVLNWMMLVRYGLGFRMSDGTIGTLFNDNTSLLHMSNADGYAYVRPFQDRSCVGYYAADAFPAELDKKRRVVKGFGHKIVRDLLYNVDAEIYPVPEHDDVVRCMLQALATTAGMMFLLTGGVIQFSLCNHAKLFLYEDSHIFYKDSDGRKWHFNLADGPARLVRDAEIDVDKFLLCLEYAQKVLASDKFSGHRAR</sequence>
<evidence type="ECO:0000256" key="1">
    <source>
        <dbReference type="ARBA" id="ARBA00022527"/>
    </source>
</evidence>
<dbReference type="OrthoDB" id="408964at2759"/>
<evidence type="ECO:0000256" key="7">
    <source>
        <dbReference type="SAM" id="MobiDB-lite"/>
    </source>
</evidence>
<dbReference type="Proteomes" id="UP000193922">
    <property type="component" value="Unassembled WGS sequence"/>
</dbReference>
<accession>A0A1Y1WJA3</accession>
<keyword evidence="10" id="KW-1185">Reference proteome</keyword>
<protein>
    <submittedName>
        <fullName evidence="9">Kinase-like protein</fullName>
    </submittedName>
</protein>
<feature type="compositionally biased region" description="Basic and acidic residues" evidence="7">
    <location>
        <begin position="472"/>
        <end position="482"/>
    </location>
</feature>
<dbReference type="PROSITE" id="PS50011">
    <property type="entry name" value="PROTEIN_KINASE_DOM"/>
    <property type="match status" value="1"/>
</dbReference>
<organism evidence="9 10">
    <name type="scientific">Linderina pennispora</name>
    <dbReference type="NCBI Taxonomy" id="61395"/>
    <lineage>
        <taxon>Eukaryota</taxon>
        <taxon>Fungi</taxon>
        <taxon>Fungi incertae sedis</taxon>
        <taxon>Zoopagomycota</taxon>
        <taxon>Kickxellomycotina</taxon>
        <taxon>Kickxellomycetes</taxon>
        <taxon>Kickxellales</taxon>
        <taxon>Kickxellaceae</taxon>
        <taxon>Linderina</taxon>
    </lineage>
</organism>
<feature type="domain" description="Protein kinase" evidence="8">
    <location>
        <begin position="46"/>
        <end position="311"/>
    </location>
</feature>
<dbReference type="InterPro" id="IPR000959">
    <property type="entry name" value="POLO_box_dom"/>
</dbReference>
<dbReference type="SMART" id="SM00220">
    <property type="entry name" value="S_TKc"/>
    <property type="match status" value="1"/>
</dbReference>
<dbReference type="GO" id="GO:0005524">
    <property type="term" value="F:ATP binding"/>
    <property type="evidence" value="ECO:0007669"/>
    <property type="project" value="UniProtKB-UniRule"/>
</dbReference>
<dbReference type="GO" id="GO:0005634">
    <property type="term" value="C:nucleus"/>
    <property type="evidence" value="ECO:0007669"/>
    <property type="project" value="TreeGrafter"/>
</dbReference>
<keyword evidence="3 6" id="KW-0547">Nucleotide-binding</keyword>
<evidence type="ECO:0000256" key="3">
    <source>
        <dbReference type="ARBA" id="ARBA00022741"/>
    </source>
</evidence>
<dbReference type="InterPro" id="IPR033701">
    <property type="entry name" value="POLO_box_1"/>
</dbReference>
<evidence type="ECO:0000256" key="2">
    <source>
        <dbReference type="ARBA" id="ARBA00022679"/>
    </source>
</evidence>
<evidence type="ECO:0000256" key="5">
    <source>
        <dbReference type="ARBA" id="ARBA00022840"/>
    </source>
</evidence>
<dbReference type="CDD" id="cd13118">
    <property type="entry name" value="POLO_box_1"/>
    <property type="match status" value="1"/>
</dbReference>
<keyword evidence="2" id="KW-0808">Transferase</keyword>
<dbReference type="PANTHER" id="PTHR24345">
    <property type="entry name" value="SERINE/THREONINE-PROTEIN KINASE PLK"/>
    <property type="match status" value="1"/>
</dbReference>
<keyword evidence="1" id="KW-0723">Serine/threonine-protein kinase</keyword>
<gene>
    <name evidence="9" type="ORF">DL89DRAFT_280230</name>
</gene>
<reference evidence="9 10" key="1">
    <citation type="submission" date="2016-07" db="EMBL/GenBank/DDBJ databases">
        <title>Pervasive Adenine N6-methylation of Active Genes in Fungi.</title>
        <authorList>
            <consortium name="DOE Joint Genome Institute"/>
            <person name="Mondo S.J."/>
            <person name="Dannebaum R.O."/>
            <person name="Kuo R.C."/>
            <person name="Labutti K."/>
            <person name="Haridas S."/>
            <person name="Kuo A."/>
            <person name="Salamov A."/>
            <person name="Ahrendt S.R."/>
            <person name="Lipzen A."/>
            <person name="Sullivan W."/>
            <person name="Andreopoulos W.B."/>
            <person name="Clum A."/>
            <person name="Lindquist E."/>
            <person name="Daum C."/>
            <person name="Ramamoorthy G.K."/>
            <person name="Gryganskyi A."/>
            <person name="Culley D."/>
            <person name="Magnuson J.K."/>
            <person name="James T.Y."/>
            <person name="O'Malley M.A."/>
            <person name="Stajich J.E."/>
            <person name="Spatafora J.W."/>
            <person name="Visel A."/>
            <person name="Grigoriev I.V."/>
        </authorList>
    </citation>
    <scope>NUCLEOTIDE SEQUENCE [LARGE SCALE GENOMIC DNA]</scope>
    <source>
        <strain evidence="9 10">ATCC 12442</strain>
    </source>
</reference>
<evidence type="ECO:0000313" key="9">
    <source>
        <dbReference type="EMBL" id="ORX73661.1"/>
    </source>
</evidence>
<dbReference type="InterPro" id="IPR011009">
    <property type="entry name" value="Kinase-like_dom_sf"/>
</dbReference>
<comment type="caution">
    <text evidence="9">The sequence shown here is derived from an EMBL/GenBank/DDBJ whole genome shotgun (WGS) entry which is preliminary data.</text>
</comment>
<dbReference type="Pfam" id="PF00069">
    <property type="entry name" value="Pkinase"/>
    <property type="match status" value="1"/>
</dbReference>
<dbReference type="EMBL" id="MCFD01000001">
    <property type="protein sequence ID" value="ORX73661.1"/>
    <property type="molecule type" value="Genomic_DNA"/>
</dbReference>
<dbReference type="SUPFAM" id="SSF56112">
    <property type="entry name" value="Protein kinase-like (PK-like)"/>
    <property type="match status" value="1"/>
</dbReference>
<dbReference type="STRING" id="61395.A0A1Y1WJA3"/>
<dbReference type="PROSITE" id="PS00108">
    <property type="entry name" value="PROTEIN_KINASE_ST"/>
    <property type="match status" value="1"/>
</dbReference>
<dbReference type="Gene3D" id="1.10.510.10">
    <property type="entry name" value="Transferase(Phosphotransferase) domain 1"/>
    <property type="match status" value="1"/>
</dbReference>
<dbReference type="RefSeq" id="XP_040746872.1">
    <property type="nucleotide sequence ID" value="XM_040889584.1"/>
</dbReference>
<dbReference type="PROSITE" id="PS00107">
    <property type="entry name" value="PROTEIN_KINASE_ATP"/>
    <property type="match status" value="1"/>
</dbReference>
<dbReference type="Pfam" id="PF00659">
    <property type="entry name" value="POLO_box"/>
    <property type="match status" value="1"/>
</dbReference>
<dbReference type="GO" id="GO:0004674">
    <property type="term" value="F:protein serine/threonine kinase activity"/>
    <property type="evidence" value="ECO:0007669"/>
    <property type="project" value="UniProtKB-KW"/>
</dbReference>
<keyword evidence="4 9" id="KW-0418">Kinase</keyword>